<sequence length="217" mass="22748">MDNEVTPLVVAGQQDLRTSFRDVVAALRTPVSAVTTTTDGLPHGTTASISASSAMDPSMVLVPLDRGSALLTLVRETGSFELNVLSIGRSILAVNARKGGTKSAGVPWDVEAGVPRLPGTYGFLACDEAEVVTGGDDVVLLGRVRLADPTGGRPLTHDSRAALNRRWKGRWRDARVPGPSHRHGRGHPPPAPSSACTGRLHLGDNLHLDGGSYIGLV</sequence>
<dbReference type="Proteomes" id="UP001500456">
    <property type="component" value="Unassembled WGS sequence"/>
</dbReference>
<dbReference type="SUPFAM" id="SSF50475">
    <property type="entry name" value="FMN-binding split barrel"/>
    <property type="match status" value="1"/>
</dbReference>
<evidence type="ECO:0000256" key="2">
    <source>
        <dbReference type="ARBA" id="ARBA00023002"/>
    </source>
</evidence>
<dbReference type="Gene3D" id="2.30.110.10">
    <property type="entry name" value="Electron Transport, Fmn-binding Protein, Chain A"/>
    <property type="match status" value="1"/>
</dbReference>
<evidence type="ECO:0000313" key="5">
    <source>
        <dbReference type="EMBL" id="GAA4025258.1"/>
    </source>
</evidence>
<protein>
    <recommendedName>
        <fullName evidence="4">Flavin reductase like domain-containing protein</fullName>
    </recommendedName>
</protein>
<gene>
    <name evidence="5" type="ORF">GCM10022232_83370</name>
</gene>
<dbReference type="Pfam" id="PF01613">
    <property type="entry name" value="Flavin_Reduct"/>
    <property type="match status" value="1"/>
</dbReference>
<accession>A0ABP7TGG7</accession>
<evidence type="ECO:0000313" key="6">
    <source>
        <dbReference type="Proteomes" id="UP001500456"/>
    </source>
</evidence>
<dbReference type="PANTHER" id="PTHR30466:SF11">
    <property type="entry name" value="FLAVIN-DEPENDENT MONOOXYGENASE, REDUCTASE SUBUNIT HSAB"/>
    <property type="match status" value="1"/>
</dbReference>
<dbReference type="InterPro" id="IPR002563">
    <property type="entry name" value="Flavin_Rdtase-like_dom"/>
</dbReference>
<dbReference type="InterPro" id="IPR050268">
    <property type="entry name" value="NADH-dep_flavin_reductase"/>
</dbReference>
<proteinExistence type="inferred from homology"/>
<comment type="caution">
    <text evidence="5">The sequence shown here is derived from an EMBL/GenBank/DDBJ whole genome shotgun (WGS) entry which is preliminary data.</text>
</comment>
<dbReference type="InterPro" id="IPR012349">
    <property type="entry name" value="Split_barrel_FMN-bd"/>
</dbReference>
<keyword evidence="6" id="KW-1185">Reference proteome</keyword>
<feature type="region of interest" description="Disordered" evidence="3">
    <location>
        <begin position="169"/>
        <end position="195"/>
    </location>
</feature>
<organism evidence="5 6">
    <name type="scientific">Streptomyces plumbiresistens</name>
    <dbReference type="NCBI Taxonomy" id="511811"/>
    <lineage>
        <taxon>Bacteria</taxon>
        <taxon>Bacillati</taxon>
        <taxon>Actinomycetota</taxon>
        <taxon>Actinomycetes</taxon>
        <taxon>Kitasatosporales</taxon>
        <taxon>Streptomycetaceae</taxon>
        <taxon>Streptomyces</taxon>
    </lineage>
</organism>
<feature type="domain" description="Flavin reductase like" evidence="4">
    <location>
        <begin position="24"/>
        <end position="164"/>
    </location>
</feature>
<keyword evidence="2" id="KW-0560">Oxidoreductase</keyword>
<dbReference type="SMART" id="SM00903">
    <property type="entry name" value="Flavin_Reduct"/>
    <property type="match status" value="1"/>
</dbReference>
<reference evidence="6" key="1">
    <citation type="journal article" date="2019" name="Int. J. Syst. Evol. Microbiol.">
        <title>The Global Catalogue of Microorganisms (GCM) 10K type strain sequencing project: providing services to taxonomists for standard genome sequencing and annotation.</title>
        <authorList>
            <consortium name="The Broad Institute Genomics Platform"/>
            <consortium name="The Broad Institute Genome Sequencing Center for Infectious Disease"/>
            <person name="Wu L."/>
            <person name="Ma J."/>
        </authorList>
    </citation>
    <scope>NUCLEOTIDE SEQUENCE [LARGE SCALE GENOMIC DNA]</scope>
    <source>
        <strain evidence="6">JCM 16924</strain>
    </source>
</reference>
<evidence type="ECO:0000256" key="3">
    <source>
        <dbReference type="SAM" id="MobiDB-lite"/>
    </source>
</evidence>
<name>A0ABP7TGG7_9ACTN</name>
<dbReference type="EMBL" id="BAAAZX010000037">
    <property type="protein sequence ID" value="GAA4025258.1"/>
    <property type="molecule type" value="Genomic_DNA"/>
</dbReference>
<dbReference type="RefSeq" id="WP_345570566.1">
    <property type="nucleotide sequence ID" value="NZ_BAAAZX010000037.1"/>
</dbReference>
<evidence type="ECO:0000259" key="4">
    <source>
        <dbReference type="SMART" id="SM00903"/>
    </source>
</evidence>
<comment type="similarity">
    <text evidence="1">Belongs to the non-flavoprotein flavin reductase family.</text>
</comment>
<dbReference type="PANTHER" id="PTHR30466">
    <property type="entry name" value="FLAVIN REDUCTASE"/>
    <property type="match status" value="1"/>
</dbReference>
<evidence type="ECO:0000256" key="1">
    <source>
        <dbReference type="ARBA" id="ARBA00008898"/>
    </source>
</evidence>